<reference evidence="12" key="1">
    <citation type="submission" date="2018-05" db="EMBL/GenBank/DDBJ databases">
        <authorList>
            <person name="Datahose"/>
        </authorList>
    </citation>
    <scope>NUCLEOTIDE SEQUENCE</scope>
</reference>
<keyword evidence="7" id="KW-0325">Glycoprotein</keyword>
<dbReference type="Ensembl" id="ENSACLT00000046842.1">
    <property type="protein sequence ID" value="ENSACLP00000082590.1"/>
    <property type="gene ID" value="ENSACLG00000011706.2"/>
</dbReference>
<dbReference type="GO" id="GO:0004896">
    <property type="term" value="F:cytokine receptor activity"/>
    <property type="evidence" value="ECO:0007669"/>
    <property type="project" value="TreeGrafter"/>
</dbReference>
<evidence type="ECO:0000259" key="11">
    <source>
        <dbReference type="PROSITE" id="PS50853"/>
    </source>
</evidence>
<dbReference type="SUPFAM" id="SSF49265">
    <property type="entry name" value="Fibronectin type III"/>
    <property type="match status" value="4"/>
</dbReference>
<evidence type="ECO:0000256" key="2">
    <source>
        <dbReference type="ARBA" id="ARBA00022692"/>
    </source>
</evidence>
<proteinExistence type="predicted"/>
<evidence type="ECO:0000256" key="4">
    <source>
        <dbReference type="ARBA" id="ARBA00022989"/>
    </source>
</evidence>
<dbReference type="InterPro" id="IPR003961">
    <property type="entry name" value="FN3_dom"/>
</dbReference>
<dbReference type="PANTHER" id="PTHR23037">
    <property type="entry name" value="CYTOKINE RECEPTOR"/>
    <property type="match status" value="1"/>
</dbReference>
<evidence type="ECO:0000313" key="12">
    <source>
        <dbReference type="Ensembl" id="ENSACLP00000082590.1"/>
    </source>
</evidence>
<sequence>MVPLFWLLLLAKLPKLALFSGSDRCVIQEINNSQNVSSILESLQCHNNYMSLVHCKWRQHINTQLELWVDTGSGREVKCEPFDPRDATKHRDVRCRYKANAFGIGLKHTAFFLQNKTCLSSSSVQHKTLHLLQHLKALPPANLSTHDAADGGRKLIWSSPYPPSSSLNKNLTYQLSYKTHREDNWVTVNVTNTSMTLERQLLRPGHRYEARVRAWASMGLWSDWSPVVTWHTKEDFGQLPTLHCVLDGEKEVTCSWEVSRELAHIITYQLACRHNESAPFERCCLNPAVTSDLTRMMLRYSCTLSVTDPEHLQLNLQPTHSAKSFKLYQNIRPNPPQHVNVREEDNNWIVKWTEPNKSQKHGLYYQVLYYRKQDENSSTLLEVRDLSSWTILGKCLAPLQDYQVKVRSLVVPGSGSEYKGTPSEWTDPVEWTTNEGLWALLSICLSLKLKKKKHIMIHVIPPITRSLILFSAPTVWSPTTWIYILITVAVALVFLILYRTIPACRRNVIGWVDSVPSPGKSKILSELMSPGSRTLTQTEKLYICKVQQLDVLSTCSSQASLWPTKDTEKKCLDQDEGCWSCDNLPSPTEEVNVSDTSAISFTGPYILCRSPEPAPESVSVKDEEMDTETPSDDSASPSPVNFTLFGEGYVCLPRHSNSRSTQDLMSHCDENTSTHWCDSAEQDQRCNDPTPWLVNSDIKPGFSEPTVGGKPPEYTPGPFTHWPEGATVQASGYCHLPTAFMQEQRASLHNS</sequence>
<keyword evidence="6" id="KW-0675">Receptor</keyword>
<evidence type="ECO:0000256" key="5">
    <source>
        <dbReference type="ARBA" id="ARBA00023136"/>
    </source>
</evidence>
<dbReference type="PANTHER" id="PTHR23037:SF41">
    <property type="entry name" value="COLONY STIMULATING FACTOR 2 RECEPTOR, BETA, LOW-AFFINITY (GRANULOCYTE-MACROPHAGE) PRECURSOR"/>
    <property type="match status" value="1"/>
</dbReference>
<keyword evidence="3 10" id="KW-0732">Signal</keyword>
<feature type="region of interest" description="Disordered" evidence="8">
    <location>
        <begin position="610"/>
        <end position="639"/>
    </location>
</feature>
<keyword evidence="4 9" id="KW-1133">Transmembrane helix</keyword>
<dbReference type="Proteomes" id="UP000265100">
    <property type="component" value="Chromosome 4"/>
</dbReference>
<comment type="subcellular location">
    <subcellularLocation>
        <location evidence="1">Membrane</location>
        <topology evidence="1">Single-pass type I membrane protein</topology>
    </subcellularLocation>
</comment>
<name>A0AAX7VLG4_ASTCA</name>
<feature type="transmembrane region" description="Helical" evidence="9">
    <location>
        <begin position="480"/>
        <end position="498"/>
    </location>
</feature>
<dbReference type="InterPro" id="IPR036116">
    <property type="entry name" value="FN3_sf"/>
</dbReference>
<evidence type="ECO:0000256" key="9">
    <source>
        <dbReference type="SAM" id="Phobius"/>
    </source>
</evidence>
<reference evidence="12" key="2">
    <citation type="submission" date="2025-08" db="UniProtKB">
        <authorList>
            <consortium name="Ensembl"/>
        </authorList>
    </citation>
    <scope>IDENTIFICATION</scope>
</reference>
<dbReference type="SMART" id="SM00060">
    <property type="entry name" value="FN3"/>
    <property type="match status" value="2"/>
</dbReference>
<keyword evidence="13" id="KW-1185">Reference proteome</keyword>
<dbReference type="PROSITE" id="PS50853">
    <property type="entry name" value="FN3"/>
    <property type="match status" value="2"/>
</dbReference>
<feature type="domain" description="Fibronectin type-III" evidence="11">
    <location>
        <begin position="139"/>
        <end position="235"/>
    </location>
</feature>
<accession>A0AAX7VLG4</accession>
<evidence type="ECO:0000256" key="3">
    <source>
        <dbReference type="ARBA" id="ARBA00022729"/>
    </source>
</evidence>
<dbReference type="GeneTree" id="ENSGT00940000156569"/>
<evidence type="ECO:0000256" key="10">
    <source>
        <dbReference type="SAM" id="SignalP"/>
    </source>
</evidence>
<organism evidence="12 13">
    <name type="scientific">Astatotilapia calliptera</name>
    <name type="common">Eastern happy</name>
    <name type="synonym">Chromis callipterus</name>
    <dbReference type="NCBI Taxonomy" id="8154"/>
    <lineage>
        <taxon>Eukaryota</taxon>
        <taxon>Metazoa</taxon>
        <taxon>Chordata</taxon>
        <taxon>Craniata</taxon>
        <taxon>Vertebrata</taxon>
        <taxon>Euteleostomi</taxon>
        <taxon>Actinopterygii</taxon>
        <taxon>Neopterygii</taxon>
        <taxon>Teleostei</taxon>
        <taxon>Neoteleostei</taxon>
        <taxon>Acanthomorphata</taxon>
        <taxon>Ovalentaria</taxon>
        <taxon>Cichlomorphae</taxon>
        <taxon>Cichliformes</taxon>
        <taxon>Cichlidae</taxon>
        <taxon>African cichlids</taxon>
        <taxon>Pseudocrenilabrinae</taxon>
        <taxon>Haplochromini</taxon>
        <taxon>Astatotilapia</taxon>
    </lineage>
</organism>
<evidence type="ECO:0000313" key="13">
    <source>
        <dbReference type="Proteomes" id="UP000265100"/>
    </source>
</evidence>
<dbReference type="GO" id="GO:0009897">
    <property type="term" value="C:external side of plasma membrane"/>
    <property type="evidence" value="ECO:0007669"/>
    <property type="project" value="TreeGrafter"/>
</dbReference>
<keyword evidence="2 9" id="KW-0812">Transmembrane</keyword>
<evidence type="ECO:0000256" key="8">
    <source>
        <dbReference type="SAM" id="MobiDB-lite"/>
    </source>
</evidence>
<dbReference type="InterPro" id="IPR013783">
    <property type="entry name" value="Ig-like_fold"/>
</dbReference>
<evidence type="ECO:0000256" key="1">
    <source>
        <dbReference type="ARBA" id="ARBA00004479"/>
    </source>
</evidence>
<dbReference type="AlphaFoldDB" id="A0AAX7VLG4"/>
<reference evidence="12" key="3">
    <citation type="submission" date="2025-09" db="UniProtKB">
        <authorList>
            <consortium name="Ensembl"/>
        </authorList>
    </citation>
    <scope>IDENTIFICATION</scope>
</reference>
<protein>
    <recommendedName>
        <fullName evidence="11">Fibronectin type-III domain-containing protein</fullName>
    </recommendedName>
</protein>
<keyword evidence="5 9" id="KW-0472">Membrane</keyword>
<dbReference type="Gene3D" id="2.60.40.10">
    <property type="entry name" value="Immunoglobulins"/>
    <property type="match status" value="4"/>
</dbReference>
<feature type="domain" description="Fibronectin type-III" evidence="11">
    <location>
        <begin position="332"/>
        <end position="436"/>
    </location>
</feature>
<dbReference type="CDD" id="cd00063">
    <property type="entry name" value="FN3"/>
    <property type="match status" value="2"/>
</dbReference>
<evidence type="ECO:0000256" key="7">
    <source>
        <dbReference type="ARBA" id="ARBA00023180"/>
    </source>
</evidence>
<feature type="signal peptide" evidence="10">
    <location>
        <begin position="1"/>
        <end position="19"/>
    </location>
</feature>
<feature type="chain" id="PRO_5044263059" description="Fibronectin type-III domain-containing protein" evidence="10">
    <location>
        <begin position="20"/>
        <end position="751"/>
    </location>
</feature>
<evidence type="ECO:0000256" key="6">
    <source>
        <dbReference type="ARBA" id="ARBA00023170"/>
    </source>
</evidence>